<reference evidence="7" key="1">
    <citation type="submission" date="2016-10" db="EMBL/GenBank/DDBJ databases">
        <authorList>
            <person name="Varghese N."/>
            <person name="Submissions S."/>
        </authorList>
    </citation>
    <scope>NUCLEOTIDE SEQUENCE [LARGE SCALE GENOMIC DNA]</scope>
    <source>
        <strain evidence="7">CECT 8338</strain>
    </source>
</reference>
<feature type="transmembrane region" description="Helical" evidence="5">
    <location>
        <begin position="65"/>
        <end position="93"/>
    </location>
</feature>
<keyword evidence="7" id="KW-1185">Reference proteome</keyword>
<dbReference type="AlphaFoldDB" id="A0A1H2HIF4"/>
<sequence>MEIIEPYKVTVFVLGFAGFLFWVQLAIMDLVGIRAKHTPGFLIEQDHDSFIFRSHRVLANSNESAAMLILFALFGIFSSANPAWLNGCALAYLAGRFGHMMFYYNNLKVARSVAFAISFCALLGMFIVGLLSWL</sequence>
<evidence type="ECO:0000313" key="6">
    <source>
        <dbReference type="EMBL" id="SDU31604.1"/>
    </source>
</evidence>
<name>A0A1H2HIF4_9GAMM</name>
<keyword evidence="2 5" id="KW-0812">Transmembrane</keyword>
<evidence type="ECO:0000256" key="2">
    <source>
        <dbReference type="ARBA" id="ARBA00022692"/>
    </source>
</evidence>
<organism evidence="6 7">
    <name type="scientific">Halopseudomonas salegens</name>
    <dbReference type="NCBI Taxonomy" id="1434072"/>
    <lineage>
        <taxon>Bacteria</taxon>
        <taxon>Pseudomonadati</taxon>
        <taxon>Pseudomonadota</taxon>
        <taxon>Gammaproteobacteria</taxon>
        <taxon>Pseudomonadales</taxon>
        <taxon>Pseudomonadaceae</taxon>
        <taxon>Halopseudomonas</taxon>
    </lineage>
</organism>
<keyword evidence="3 5" id="KW-1133">Transmembrane helix</keyword>
<feature type="transmembrane region" description="Helical" evidence="5">
    <location>
        <begin position="113"/>
        <end position="133"/>
    </location>
</feature>
<dbReference type="OrthoDB" id="5880499at2"/>
<protein>
    <submittedName>
        <fullName evidence="6">MAPEG family protein</fullName>
    </submittedName>
</protein>
<dbReference type="InterPro" id="IPR001129">
    <property type="entry name" value="Membr-assoc_MAPEG"/>
</dbReference>
<dbReference type="Proteomes" id="UP000243924">
    <property type="component" value="Chromosome I"/>
</dbReference>
<evidence type="ECO:0000256" key="1">
    <source>
        <dbReference type="ARBA" id="ARBA00004370"/>
    </source>
</evidence>
<proteinExistence type="predicted"/>
<accession>A0A1H2HIF4</accession>
<comment type="subcellular location">
    <subcellularLocation>
        <location evidence="1">Membrane</location>
    </subcellularLocation>
</comment>
<dbReference type="Gene3D" id="1.20.120.550">
    <property type="entry name" value="Membrane associated eicosanoid/glutathione metabolism-like domain"/>
    <property type="match status" value="1"/>
</dbReference>
<gene>
    <name evidence="6" type="ORF">SAMN05216210_3065</name>
</gene>
<dbReference type="EMBL" id="LT629787">
    <property type="protein sequence ID" value="SDU31604.1"/>
    <property type="molecule type" value="Genomic_DNA"/>
</dbReference>
<dbReference type="Pfam" id="PF01124">
    <property type="entry name" value="MAPEG"/>
    <property type="match status" value="1"/>
</dbReference>
<dbReference type="InterPro" id="IPR023352">
    <property type="entry name" value="MAPEG-like_dom_sf"/>
</dbReference>
<dbReference type="RefSeq" id="WP_092388592.1">
    <property type="nucleotide sequence ID" value="NZ_LT629787.1"/>
</dbReference>
<evidence type="ECO:0000256" key="5">
    <source>
        <dbReference type="SAM" id="Phobius"/>
    </source>
</evidence>
<evidence type="ECO:0000256" key="4">
    <source>
        <dbReference type="ARBA" id="ARBA00023136"/>
    </source>
</evidence>
<feature type="transmembrane region" description="Helical" evidence="5">
    <location>
        <begin position="7"/>
        <end position="27"/>
    </location>
</feature>
<dbReference type="SUPFAM" id="SSF161084">
    <property type="entry name" value="MAPEG domain-like"/>
    <property type="match status" value="1"/>
</dbReference>
<evidence type="ECO:0000256" key="3">
    <source>
        <dbReference type="ARBA" id="ARBA00022989"/>
    </source>
</evidence>
<evidence type="ECO:0000313" key="7">
    <source>
        <dbReference type="Proteomes" id="UP000243924"/>
    </source>
</evidence>
<keyword evidence="4 5" id="KW-0472">Membrane</keyword>
<dbReference type="GO" id="GO:0016020">
    <property type="term" value="C:membrane"/>
    <property type="evidence" value="ECO:0007669"/>
    <property type="project" value="UniProtKB-SubCell"/>
</dbReference>